<organism evidence="2 3">
    <name type="scientific">Streptomyces polygonati</name>
    <dbReference type="NCBI Taxonomy" id="1617087"/>
    <lineage>
        <taxon>Bacteria</taxon>
        <taxon>Bacillati</taxon>
        <taxon>Actinomycetota</taxon>
        <taxon>Actinomycetes</taxon>
        <taxon>Kitasatosporales</taxon>
        <taxon>Streptomycetaceae</taxon>
        <taxon>Streptomyces</taxon>
    </lineage>
</organism>
<keyword evidence="3" id="KW-1185">Reference proteome</keyword>
<dbReference type="EMBL" id="JBHSBB010000029">
    <property type="protein sequence ID" value="MFC4035805.1"/>
    <property type="molecule type" value="Genomic_DNA"/>
</dbReference>
<feature type="region of interest" description="Disordered" evidence="1">
    <location>
        <begin position="1"/>
        <end position="25"/>
    </location>
</feature>
<gene>
    <name evidence="2" type="ORF">ACFO3J_30685</name>
</gene>
<dbReference type="Proteomes" id="UP001595765">
    <property type="component" value="Unassembled WGS sequence"/>
</dbReference>
<dbReference type="RefSeq" id="WP_386436423.1">
    <property type="nucleotide sequence ID" value="NZ_JBHSBB010000029.1"/>
</dbReference>
<proteinExistence type="predicted"/>
<reference evidence="3" key="1">
    <citation type="journal article" date="2019" name="Int. J. Syst. Evol. Microbiol.">
        <title>The Global Catalogue of Microorganisms (GCM) 10K type strain sequencing project: providing services to taxonomists for standard genome sequencing and annotation.</title>
        <authorList>
            <consortium name="The Broad Institute Genomics Platform"/>
            <consortium name="The Broad Institute Genome Sequencing Center for Infectious Disease"/>
            <person name="Wu L."/>
            <person name="Ma J."/>
        </authorList>
    </citation>
    <scope>NUCLEOTIDE SEQUENCE [LARGE SCALE GENOMIC DNA]</scope>
    <source>
        <strain evidence="3">CGMCC 4.7237</strain>
    </source>
</reference>
<name>A0ABV8HUR2_9ACTN</name>
<protein>
    <submittedName>
        <fullName evidence="2">Uncharacterized protein</fullName>
    </submittedName>
</protein>
<evidence type="ECO:0000313" key="3">
    <source>
        <dbReference type="Proteomes" id="UP001595765"/>
    </source>
</evidence>
<evidence type="ECO:0000256" key="1">
    <source>
        <dbReference type="SAM" id="MobiDB-lite"/>
    </source>
</evidence>
<sequence length="134" mass="14912">MTLVPRTTDHPIEAPTAPPAAPVDSDPLLQLRYAPQPPSGPHAFHYIRHPQELALRGIPVMCTACRARRDWLLINQGRNVWIHCRCNNEWHEPEITRAAFQALTRLPDTTTYASVAEGVAAMGFDGSFAGIYLE</sequence>
<comment type="caution">
    <text evidence="2">The sequence shown here is derived from an EMBL/GenBank/DDBJ whole genome shotgun (WGS) entry which is preliminary data.</text>
</comment>
<evidence type="ECO:0000313" key="2">
    <source>
        <dbReference type="EMBL" id="MFC4035805.1"/>
    </source>
</evidence>
<accession>A0ABV8HUR2</accession>